<sequence length="399" mass="42298">MAGSNGFSVSRYQPQRGAWARLTARDSMVRRLDWPLLFSSIALSVIGSLLVWSATRNRTELNQGDPYYFLFRHVLNTGIGIALMVGTVWLGHRTLRGAVPVLYGVSVVLVLLVLTPLGATINGAHAWIVIGGGFSLQPSEFVKITIILGMAMLLAAKVDAGDQVHPDHRTVAKSLGIAVLPMAIVMLMPDLGSVMVMVVIVLGVLLASGASNRWIFGLISAGITGAVLVAALGVLDQYQINRFAAFANPELDPAGAGYNTNQARIAIGSGGLYGAGLFNGHQTTGQFVPEQQTDFIFTVAGEELGFIGAGTIIALLGVVLWRACRIARETSELYGTIVAAGIIAWFAFQSFENIGMTLGIMPVAGLPLPFVSYGGSSMFAVWVAVGLLQSIRVQRPITA</sequence>
<keyword evidence="5 9" id="KW-1133">Transmembrane helix</keyword>
<comment type="pathway">
    <text evidence="2">Cell wall biogenesis; peptidoglycan biosynthesis.</text>
</comment>
<feature type="transmembrane region" description="Helical" evidence="9">
    <location>
        <begin position="333"/>
        <end position="351"/>
    </location>
</feature>
<evidence type="ECO:0000313" key="10">
    <source>
        <dbReference type="EMBL" id="MDN3294715.1"/>
    </source>
</evidence>
<evidence type="ECO:0000256" key="5">
    <source>
        <dbReference type="ARBA" id="ARBA00022989"/>
    </source>
</evidence>
<evidence type="ECO:0000256" key="8">
    <source>
        <dbReference type="ARBA" id="ARBA00049902"/>
    </source>
</evidence>
<evidence type="ECO:0000256" key="3">
    <source>
        <dbReference type="ARBA" id="ARBA00022692"/>
    </source>
</evidence>
<keyword evidence="4" id="KW-0133">Cell shape</keyword>
<dbReference type="InterPro" id="IPR001182">
    <property type="entry name" value="FtsW/RodA"/>
</dbReference>
<feature type="transmembrane region" description="Helical" evidence="9">
    <location>
        <begin position="34"/>
        <end position="55"/>
    </location>
</feature>
<dbReference type="PANTHER" id="PTHR30474">
    <property type="entry name" value="CELL CYCLE PROTEIN"/>
    <property type="match status" value="1"/>
</dbReference>
<accession>A0ABT7Z5I0</accession>
<name>A0ABT7Z5I0_9ACTN</name>
<keyword evidence="11" id="KW-1185">Reference proteome</keyword>
<protein>
    <recommendedName>
        <fullName evidence="7">peptidoglycan glycosyltransferase</fullName>
        <ecNumber evidence="7">2.4.99.28</ecNumber>
    </recommendedName>
</protein>
<evidence type="ECO:0000256" key="1">
    <source>
        <dbReference type="ARBA" id="ARBA00004141"/>
    </source>
</evidence>
<feature type="transmembrane region" description="Helical" evidence="9">
    <location>
        <begin position="102"/>
        <end position="129"/>
    </location>
</feature>
<comment type="caution">
    <text evidence="10">The sequence shown here is derived from an EMBL/GenBank/DDBJ whole genome shotgun (WGS) entry which is preliminary data.</text>
</comment>
<evidence type="ECO:0000256" key="9">
    <source>
        <dbReference type="SAM" id="Phobius"/>
    </source>
</evidence>
<feature type="transmembrane region" description="Helical" evidence="9">
    <location>
        <begin position="67"/>
        <end position="90"/>
    </location>
</feature>
<dbReference type="InterPro" id="IPR018365">
    <property type="entry name" value="Cell_cycle_FtsW-rel_CS"/>
</dbReference>
<reference evidence="10" key="1">
    <citation type="submission" date="2023-06" db="EMBL/GenBank/DDBJ databases">
        <title>WGS-Sequencing of Streptomyces ficellus isolate 21 collected from sand in Gara Djebilet Iron Mine in Algeria.</title>
        <authorList>
            <person name="Zegers G.P."/>
            <person name="Gomez A."/>
            <person name="Gueddou A."/>
            <person name="Zahara A.F."/>
            <person name="Worth M."/>
            <person name="Sevigny J.L."/>
            <person name="Tisa L."/>
        </authorList>
    </citation>
    <scope>NUCLEOTIDE SEQUENCE</scope>
    <source>
        <strain evidence="10">AS11</strain>
    </source>
</reference>
<feature type="transmembrane region" description="Helical" evidence="9">
    <location>
        <begin position="304"/>
        <end position="321"/>
    </location>
</feature>
<dbReference type="InterPro" id="IPR011923">
    <property type="entry name" value="RodA/MrdB"/>
</dbReference>
<dbReference type="EMBL" id="JAUEPL010000013">
    <property type="protein sequence ID" value="MDN3294715.1"/>
    <property type="molecule type" value="Genomic_DNA"/>
</dbReference>
<feature type="transmembrane region" description="Helical" evidence="9">
    <location>
        <begin position="214"/>
        <end position="235"/>
    </location>
</feature>
<comment type="subcellular location">
    <subcellularLocation>
        <location evidence="1">Membrane</location>
        <topology evidence="1">Multi-pass membrane protein</topology>
    </subcellularLocation>
</comment>
<proteinExistence type="predicted"/>
<dbReference type="NCBIfam" id="TIGR02210">
    <property type="entry name" value="rodA_shape"/>
    <property type="match status" value="1"/>
</dbReference>
<dbReference type="Pfam" id="PF01098">
    <property type="entry name" value="FTSW_RODA_SPOVE"/>
    <property type="match status" value="1"/>
</dbReference>
<dbReference type="EC" id="2.4.99.28" evidence="7"/>
<evidence type="ECO:0000256" key="2">
    <source>
        <dbReference type="ARBA" id="ARBA00004752"/>
    </source>
</evidence>
<dbReference type="PROSITE" id="PS00428">
    <property type="entry name" value="FTSW_RODA_SPOVE"/>
    <property type="match status" value="1"/>
</dbReference>
<feature type="transmembrane region" description="Helical" evidence="9">
    <location>
        <begin position="178"/>
        <end position="207"/>
    </location>
</feature>
<comment type="catalytic activity">
    <reaction evidence="8">
        <text>[GlcNAc-(1-&gt;4)-Mur2Ac(oyl-L-Ala-gamma-D-Glu-L-Lys-D-Ala-D-Ala)](n)-di-trans,octa-cis-undecaprenyl diphosphate + beta-D-GlcNAc-(1-&gt;4)-Mur2Ac(oyl-L-Ala-gamma-D-Glu-L-Lys-D-Ala-D-Ala)-di-trans,octa-cis-undecaprenyl diphosphate = [GlcNAc-(1-&gt;4)-Mur2Ac(oyl-L-Ala-gamma-D-Glu-L-Lys-D-Ala-D-Ala)](n+1)-di-trans,octa-cis-undecaprenyl diphosphate + di-trans,octa-cis-undecaprenyl diphosphate + H(+)</text>
        <dbReference type="Rhea" id="RHEA:23708"/>
        <dbReference type="Rhea" id="RHEA-COMP:9602"/>
        <dbReference type="Rhea" id="RHEA-COMP:9603"/>
        <dbReference type="ChEBI" id="CHEBI:15378"/>
        <dbReference type="ChEBI" id="CHEBI:58405"/>
        <dbReference type="ChEBI" id="CHEBI:60033"/>
        <dbReference type="ChEBI" id="CHEBI:78435"/>
        <dbReference type="EC" id="2.4.99.28"/>
    </reaction>
</comment>
<evidence type="ECO:0000256" key="6">
    <source>
        <dbReference type="ARBA" id="ARBA00023136"/>
    </source>
</evidence>
<keyword evidence="3 9" id="KW-0812">Transmembrane</keyword>
<evidence type="ECO:0000313" key="11">
    <source>
        <dbReference type="Proteomes" id="UP001174050"/>
    </source>
</evidence>
<dbReference type="Proteomes" id="UP001174050">
    <property type="component" value="Unassembled WGS sequence"/>
</dbReference>
<keyword evidence="6 9" id="KW-0472">Membrane</keyword>
<dbReference type="RefSeq" id="WP_290111781.1">
    <property type="nucleotide sequence ID" value="NZ_JAUEPL010000013.1"/>
</dbReference>
<gene>
    <name evidence="10" type="primary">rodA</name>
    <name evidence="10" type="ORF">QWM81_11740</name>
</gene>
<evidence type="ECO:0000256" key="7">
    <source>
        <dbReference type="ARBA" id="ARBA00044770"/>
    </source>
</evidence>
<feature type="transmembrane region" description="Helical" evidence="9">
    <location>
        <begin position="371"/>
        <end position="388"/>
    </location>
</feature>
<organism evidence="10 11">
    <name type="scientific">Streptomyces ficellus</name>
    <dbReference type="NCBI Taxonomy" id="1977088"/>
    <lineage>
        <taxon>Bacteria</taxon>
        <taxon>Bacillati</taxon>
        <taxon>Actinomycetota</taxon>
        <taxon>Actinomycetes</taxon>
        <taxon>Kitasatosporales</taxon>
        <taxon>Streptomycetaceae</taxon>
        <taxon>Streptomyces</taxon>
    </lineage>
</organism>
<evidence type="ECO:0000256" key="4">
    <source>
        <dbReference type="ARBA" id="ARBA00022960"/>
    </source>
</evidence>
<dbReference type="PANTHER" id="PTHR30474:SF14">
    <property type="entry name" value="CELL CYCLE PROTEIN"/>
    <property type="match status" value="1"/>
</dbReference>